<dbReference type="InterPro" id="IPR015424">
    <property type="entry name" value="PyrdxlP-dep_Trfase"/>
</dbReference>
<evidence type="ECO:0000259" key="9">
    <source>
        <dbReference type="Pfam" id="PF00266"/>
    </source>
</evidence>
<evidence type="ECO:0000256" key="7">
    <source>
        <dbReference type="ARBA" id="ARBA00023014"/>
    </source>
</evidence>
<dbReference type="Proteomes" id="UP001403385">
    <property type="component" value="Unassembled WGS sequence"/>
</dbReference>
<evidence type="ECO:0000256" key="1">
    <source>
        <dbReference type="ARBA" id="ARBA00001933"/>
    </source>
</evidence>
<evidence type="ECO:0000313" key="11">
    <source>
        <dbReference type="Proteomes" id="UP001403385"/>
    </source>
</evidence>
<dbReference type="GO" id="GO:0046872">
    <property type="term" value="F:metal ion binding"/>
    <property type="evidence" value="ECO:0007669"/>
    <property type="project" value="UniProtKB-KW"/>
</dbReference>
<accession>A0AAW9S2E1</accession>
<evidence type="ECO:0000256" key="8">
    <source>
        <dbReference type="ARBA" id="ARBA00050776"/>
    </source>
</evidence>
<keyword evidence="3" id="KW-0808">Transferase</keyword>
<dbReference type="InterPro" id="IPR015422">
    <property type="entry name" value="PyrdxlP-dep_Trfase_small"/>
</dbReference>
<comment type="caution">
    <text evidence="10">The sequence shown here is derived from an EMBL/GenBank/DDBJ whole genome shotgun (WGS) entry which is preliminary data.</text>
</comment>
<sequence length="378" mass="41294">MRVYFDNAATTPMDKEVIETITSFMQEHFGNPSSTHGFGRDAKVPLERARKQIAQYFQVSPFEIYFTSGGTEADNIAIHGAVKNLGVKTIITSPLEHHAVLHTVEQMQKQYDVQLKYVDNDAQGNLDYAQLEKYLTESKDVLVCLMHGNNEIGNLNDIEKIGQLCEQYGAYFHTDAVQTVGHFPLNLQKVKAHFMAGAAHKFHGPKGAGFLFVRKDVKIEALIHGGGQERSMRSGTENVPGIIGMAKALEIAHTHMDADQAHIQALKQHMVKHLTEVLPEVAFNGLSASAEDSLYTVLNVRLPKTAAADMLLFNLDLEGVAASGGSACSSGASVGSHVIQHLGVPEGSTSVRFSFSKFNTLEEVDYAVEVLKKILGST</sequence>
<dbReference type="EMBL" id="JBDKWZ010000001">
    <property type="protein sequence ID" value="MEN7546529.1"/>
    <property type="molecule type" value="Genomic_DNA"/>
</dbReference>
<dbReference type="InterPro" id="IPR016454">
    <property type="entry name" value="Cysteine_dSase"/>
</dbReference>
<evidence type="ECO:0000256" key="3">
    <source>
        <dbReference type="ARBA" id="ARBA00022679"/>
    </source>
</evidence>
<dbReference type="Pfam" id="PF00266">
    <property type="entry name" value="Aminotran_5"/>
    <property type="match status" value="1"/>
</dbReference>
<dbReference type="AlphaFoldDB" id="A0AAW9S2E1"/>
<dbReference type="GO" id="GO:0051536">
    <property type="term" value="F:iron-sulfur cluster binding"/>
    <property type="evidence" value="ECO:0007669"/>
    <property type="project" value="UniProtKB-KW"/>
</dbReference>
<keyword evidence="6" id="KW-0408">Iron</keyword>
<keyword evidence="4" id="KW-0479">Metal-binding</keyword>
<evidence type="ECO:0000313" key="10">
    <source>
        <dbReference type="EMBL" id="MEN7546529.1"/>
    </source>
</evidence>
<comment type="similarity">
    <text evidence="2">Belongs to the class-V pyridoxal-phosphate-dependent aminotransferase family. NifS/IscS subfamily.</text>
</comment>
<comment type="cofactor">
    <cofactor evidence="1">
        <name>pyridoxal 5'-phosphate</name>
        <dbReference type="ChEBI" id="CHEBI:597326"/>
    </cofactor>
</comment>
<proteinExistence type="inferred from homology"/>
<name>A0AAW9S2E1_9BACT</name>
<dbReference type="PANTHER" id="PTHR11601">
    <property type="entry name" value="CYSTEINE DESULFURYLASE FAMILY MEMBER"/>
    <property type="match status" value="1"/>
</dbReference>
<evidence type="ECO:0000256" key="5">
    <source>
        <dbReference type="ARBA" id="ARBA00022898"/>
    </source>
</evidence>
<dbReference type="Gene3D" id="1.10.260.50">
    <property type="match status" value="1"/>
</dbReference>
<evidence type="ECO:0000256" key="6">
    <source>
        <dbReference type="ARBA" id="ARBA00023004"/>
    </source>
</evidence>
<keyword evidence="5" id="KW-0663">Pyridoxal phosphate</keyword>
<dbReference type="Gene3D" id="3.40.640.10">
    <property type="entry name" value="Type I PLP-dependent aspartate aminotransferase-like (Major domain)"/>
    <property type="match status" value="1"/>
</dbReference>
<feature type="domain" description="Aminotransferase class V" evidence="9">
    <location>
        <begin position="3"/>
        <end position="366"/>
    </location>
</feature>
<evidence type="ECO:0000256" key="4">
    <source>
        <dbReference type="ARBA" id="ARBA00022723"/>
    </source>
</evidence>
<dbReference type="SUPFAM" id="SSF53383">
    <property type="entry name" value="PLP-dependent transferases"/>
    <property type="match status" value="1"/>
</dbReference>
<keyword evidence="7" id="KW-0411">Iron-sulfur</keyword>
<dbReference type="PANTHER" id="PTHR11601:SF34">
    <property type="entry name" value="CYSTEINE DESULFURASE"/>
    <property type="match status" value="1"/>
</dbReference>
<organism evidence="10 11">
    <name type="scientific">Rapidithrix thailandica</name>
    <dbReference type="NCBI Taxonomy" id="413964"/>
    <lineage>
        <taxon>Bacteria</taxon>
        <taxon>Pseudomonadati</taxon>
        <taxon>Bacteroidota</taxon>
        <taxon>Cytophagia</taxon>
        <taxon>Cytophagales</taxon>
        <taxon>Flammeovirgaceae</taxon>
        <taxon>Rapidithrix</taxon>
    </lineage>
</organism>
<dbReference type="InterPro" id="IPR000192">
    <property type="entry name" value="Aminotrans_V_dom"/>
</dbReference>
<reference evidence="10 11" key="1">
    <citation type="submission" date="2024-04" db="EMBL/GenBank/DDBJ databases">
        <title>Novel genus in family Flammeovirgaceae.</title>
        <authorList>
            <person name="Nguyen T.H."/>
            <person name="Vuong T.Q."/>
            <person name="Le H."/>
            <person name="Kim S.-G."/>
        </authorList>
    </citation>
    <scope>NUCLEOTIDE SEQUENCE [LARGE SCALE GENOMIC DNA]</scope>
    <source>
        <strain evidence="10 11">JCM 23209</strain>
    </source>
</reference>
<dbReference type="Gene3D" id="3.90.1150.10">
    <property type="entry name" value="Aspartate Aminotransferase, domain 1"/>
    <property type="match status" value="1"/>
</dbReference>
<gene>
    <name evidence="10" type="ORF">AAG747_01330</name>
</gene>
<comment type="catalytic activity">
    <reaction evidence="8">
        <text>(sulfur carrier)-H + L-cysteine = (sulfur carrier)-SH + L-alanine</text>
        <dbReference type="Rhea" id="RHEA:43892"/>
        <dbReference type="Rhea" id="RHEA-COMP:14737"/>
        <dbReference type="Rhea" id="RHEA-COMP:14739"/>
        <dbReference type="ChEBI" id="CHEBI:29917"/>
        <dbReference type="ChEBI" id="CHEBI:35235"/>
        <dbReference type="ChEBI" id="CHEBI:57972"/>
        <dbReference type="ChEBI" id="CHEBI:64428"/>
        <dbReference type="EC" id="2.8.1.7"/>
    </reaction>
</comment>
<dbReference type="GO" id="GO:0031071">
    <property type="term" value="F:cysteine desulfurase activity"/>
    <property type="evidence" value="ECO:0007669"/>
    <property type="project" value="UniProtKB-EC"/>
</dbReference>
<dbReference type="PIRSF" id="PIRSF005572">
    <property type="entry name" value="NifS"/>
    <property type="match status" value="1"/>
</dbReference>
<evidence type="ECO:0000256" key="2">
    <source>
        <dbReference type="ARBA" id="ARBA00006490"/>
    </source>
</evidence>
<dbReference type="RefSeq" id="WP_346819315.1">
    <property type="nucleotide sequence ID" value="NZ_JBDKWZ010000001.1"/>
</dbReference>
<dbReference type="InterPro" id="IPR015421">
    <property type="entry name" value="PyrdxlP-dep_Trfase_major"/>
</dbReference>
<protein>
    <submittedName>
        <fullName evidence="10">Cysteine desulfurase family protein</fullName>
    </submittedName>
</protein>
<keyword evidence="11" id="KW-1185">Reference proteome</keyword>